<dbReference type="SUPFAM" id="SSF81799">
    <property type="entry name" value="Putative methyltransferase TM0872, insert domain"/>
    <property type="match status" value="1"/>
</dbReference>
<feature type="binding site" evidence="6">
    <location>
        <position position="95"/>
    </location>
    <ligand>
        <name>S-adenosyl-L-methionine</name>
        <dbReference type="ChEBI" id="CHEBI:59789"/>
    </ligand>
</feature>
<dbReference type="InterPro" id="IPR002903">
    <property type="entry name" value="RsmH"/>
</dbReference>
<dbReference type="GO" id="GO:0070475">
    <property type="term" value="P:rRNA base methylation"/>
    <property type="evidence" value="ECO:0007669"/>
    <property type="project" value="UniProtKB-UniRule"/>
</dbReference>
<dbReference type="Pfam" id="PF01795">
    <property type="entry name" value="Methyltransf_5"/>
    <property type="match status" value="1"/>
</dbReference>
<dbReference type="Proteomes" id="UP000199452">
    <property type="component" value="Unassembled WGS sequence"/>
</dbReference>
<keyword evidence="4 6" id="KW-0808">Transferase</keyword>
<evidence type="ECO:0000256" key="6">
    <source>
        <dbReference type="HAMAP-Rule" id="MF_01007"/>
    </source>
</evidence>
<name>A0A1G6L7E0_9BACT</name>
<protein>
    <recommendedName>
        <fullName evidence="6">Ribosomal RNA small subunit methyltransferase H</fullName>
        <ecNumber evidence="6">2.1.1.199</ecNumber>
    </recommendedName>
    <alternativeName>
        <fullName evidence="6">16S rRNA m(4)C1402 methyltransferase</fullName>
    </alternativeName>
    <alternativeName>
        <fullName evidence="6">rRNA (cytosine-N(4)-)-methyltransferase RsmH</fullName>
    </alternativeName>
</protein>
<proteinExistence type="inferred from homology"/>
<dbReference type="InterPro" id="IPR029063">
    <property type="entry name" value="SAM-dependent_MTases_sf"/>
</dbReference>
<keyword evidence="6" id="KW-0963">Cytoplasm</keyword>
<feature type="binding site" evidence="6">
    <location>
        <position position="102"/>
    </location>
    <ligand>
        <name>S-adenosyl-L-methionine</name>
        <dbReference type="ChEBI" id="CHEBI:59789"/>
    </ligand>
</feature>
<dbReference type="InterPro" id="IPR023397">
    <property type="entry name" value="SAM-dep_MeTrfase_MraW_recog"/>
</dbReference>
<dbReference type="STRING" id="1640674.SAMN05216323_102926"/>
<organism evidence="7 8">
    <name type="scientific">Williamwhitmania taraxaci</name>
    <dbReference type="NCBI Taxonomy" id="1640674"/>
    <lineage>
        <taxon>Bacteria</taxon>
        <taxon>Pseudomonadati</taxon>
        <taxon>Bacteroidota</taxon>
        <taxon>Bacteroidia</taxon>
        <taxon>Bacteroidales</taxon>
        <taxon>Williamwhitmaniaceae</taxon>
        <taxon>Williamwhitmania</taxon>
    </lineage>
</organism>
<comment type="function">
    <text evidence="6">Specifically methylates the N4 position of cytidine in position 1402 (C1402) of 16S rRNA.</text>
</comment>
<dbReference type="Gene3D" id="3.40.50.150">
    <property type="entry name" value="Vaccinia Virus protein VP39"/>
    <property type="match status" value="1"/>
</dbReference>
<gene>
    <name evidence="6" type="primary">rsmH</name>
    <name evidence="7" type="ORF">SAMN05216323_102926</name>
</gene>
<feature type="binding site" evidence="6">
    <location>
        <position position="74"/>
    </location>
    <ligand>
        <name>S-adenosyl-L-methionine</name>
        <dbReference type="ChEBI" id="CHEBI:59789"/>
    </ligand>
</feature>
<dbReference type="Gene3D" id="1.10.150.170">
    <property type="entry name" value="Putative methyltransferase TM0872, insert domain"/>
    <property type="match status" value="1"/>
</dbReference>
<evidence type="ECO:0000313" key="7">
    <source>
        <dbReference type="EMBL" id="SDC39101.1"/>
    </source>
</evidence>
<evidence type="ECO:0000313" key="8">
    <source>
        <dbReference type="Proteomes" id="UP000199452"/>
    </source>
</evidence>
<feature type="binding site" evidence="6">
    <location>
        <position position="52"/>
    </location>
    <ligand>
        <name>S-adenosyl-L-methionine</name>
        <dbReference type="ChEBI" id="CHEBI:59789"/>
    </ligand>
</feature>
<dbReference type="OrthoDB" id="9806637at2"/>
<keyword evidence="8" id="KW-1185">Reference proteome</keyword>
<dbReference type="HAMAP" id="MF_01007">
    <property type="entry name" value="16SrRNA_methyltr_H"/>
    <property type="match status" value="1"/>
</dbReference>
<keyword evidence="2 6" id="KW-0698">rRNA processing</keyword>
<feature type="binding site" evidence="6">
    <location>
        <begin position="32"/>
        <end position="34"/>
    </location>
    <ligand>
        <name>S-adenosyl-L-methionine</name>
        <dbReference type="ChEBI" id="CHEBI:59789"/>
    </ligand>
</feature>
<comment type="subcellular location">
    <subcellularLocation>
        <location evidence="6">Cytoplasm</location>
    </subcellularLocation>
</comment>
<dbReference type="EC" id="2.1.1.199" evidence="6"/>
<evidence type="ECO:0000256" key="4">
    <source>
        <dbReference type="ARBA" id="ARBA00022679"/>
    </source>
</evidence>
<dbReference type="PIRSF" id="PIRSF004486">
    <property type="entry name" value="MraW"/>
    <property type="match status" value="1"/>
</dbReference>
<dbReference type="PANTHER" id="PTHR11265">
    <property type="entry name" value="S-ADENOSYL-METHYLTRANSFERASE MRAW"/>
    <property type="match status" value="1"/>
</dbReference>
<evidence type="ECO:0000256" key="3">
    <source>
        <dbReference type="ARBA" id="ARBA00022603"/>
    </source>
</evidence>
<dbReference type="RefSeq" id="WP_092438133.1">
    <property type="nucleotide sequence ID" value="NZ_FMYP01000029.1"/>
</dbReference>
<keyword evidence="3 6" id="KW-0489">Methyltransferase</keyword>
<comment type="similarity">
    <text evidence="1 6">Belongs to the methyltransferase superfamily. RsmH family.</text>
</comment>
<comment type="catalytic activity">
    <reaction evidence="6">
        <text>cytidine(1402) in 16S rRNA + S-adenosyl-L-methionine = N(4)-methylcytidine(1402) in 16S rRNA + S-adenosyl-L-homocysteine + H(+)</text>
        <dbReference type="Rhea" id="RHEA:42928"/>
        <dbReference type="Rhea" id="RHEA-COMP:10286"/>
        <dbReference type="Rhea" id="RHEA-COMP:10287"/>
        <dbReference type="ChEBI" id="CHEBI:15378"/>
        <dbReference type="ChEBI" id="CHEBI:57856"/>
        <dbReference type="ChEBI" id="CHEBI:59789"/>
        <dbReference type="ChEBI" id="CHEBI:74506"/>
        <dbReference type="ChEBI" id="CHEBI:82748"/>
        <dbReference type="EC" id="2.1.1.199"/>
    </reaction>
</comment>
<dbReference type="PANTHER" id="PTHR11265:SF0">
    <property type="entry name" value="12S RRNA N4-METHYLCYTIDINE METHYLTRANSFERASE"/>
    <property type="match status" value="1"/>
</dbReference>
<sequence length="299" mass="33703">MSYHVPVLLKESVDALGIKPGGVYVDLTFGGGGHSGEILHRLDSRGKLYAFDQDPDAHKNKPDDERLTLIRGNFKYMRGYLRQQGIEEVDGILADLGISSHHIDTPERGFSFRFEGDLDMRMNTAAILSAKEVINSYPHETLTRIFRDYGEVDKPHRVAGLITAARESGPINTVEEFIRVLEPQTPKMQENKFLAKVFQAIRIEVNGEMDSLALMLEQSGKMLRPGGYLAVITYHSLEDRLVKNYMKTGNVEGVADKDFFGKVTNPFVLVTRKPIEPSEEENNRNTRARSARLRVVQKV</sequence>
<evidence type="ECO:0000256" key="2">
    <source>
        <dbReference type="ARBA" id="ARBA00022552"/>
    </source>
</evidence>
<accession>A0A1G6L7E0</accession>
<reference evidence="7 8" key="1">
    <citation type="submission" date="2016-09" db="EMBL/GenBank/DDBJ databases">
        <authorList>
            <person name="Capua I."/>
            <person name="De Benedictis P."/>
            <person name="Joannis T."/>
            <person name="Lombin L.H."/>
            <person name="Cattoli G."/>
        </authorList>
    </citation>
    <scope>NUCLEOTIDE SEQUENCE [LARGE SCALE GENOMIC DNA]</scope>
    <source>
        <strain evidence="7 8">A7P-90m</strain>
    </source>
</reference>
<keyword evidence="5 6" id="KW-0949">S-adenosyl-L-methionine</keyword>
<dbReference type="EMBL" id="FMYP01000029">
    <property type="protein sequence ID" value="SDC39101.1"/>
    <property type="molecule type" value="Genomic_DNA"/>
</dbReference>
<dbReference type="GO" id="GO:0005737">
    <property type="term" value="C:cytoplasm"/>
    <property type="evidence" value="ECO:0007669"/>
    <property type="project" value="UniProtKB-SubCell"/>
</dbReference>
<dbReference type="NCBIfam" id="TIGR00006">
    <property type="entry name" value="16S rRNA (cytosine(1402)-N(4))-methyltransferase RsmH"/>
    <property type="match status" value="1"/>
</dbReference>
<evidence type="ECO:0000256" key="1">
    <source>
        <dbReference type="ARBA" id="ARBA00010396"/>
    </source>
</evidence>
<dbReference type="AlphaFoldDB" id="A0A1G6L7E0"/>
<evidence type="ECO:0000256" key="5">
    <source>
        <dbReference type="ARBA" id="ARBA00022691"/>
    </source>
</evidence>
<dbReference type="SUPFAM" id="SSF53335">
    <property type="entry name" value="S-adenosyl-L-methionine-dependent methyltransferases"/>
    <property type="match status" value="1"/>
</dbReference>
<dbReference type="GO" id="GO:0071424">
    <property type="term" value="F:rRNA (cytosine-N4-)-methyltransferase activity"/>
    <property type="evidence" value="ECO:0007669"/>
    <property type="project" value="UniProtKB-UniRule"/>
</dbReference>